<dbReference type="GO" id="GO:0008168">
    <property type="term" value="F:methyltransferase activity"/>
    <property type="evidence" value="ECO:0007669"/>
    <property type="project" value="UniProtKB-KW"/>
</dbReference>
<dbReference type="GO" id="GO:0032259">
    <property type="term" value="P:methylation"/>
    <property type="evidence" value="ECO:0007669"/>
    <property type="project" value="UniProtKB-KW"/>
</dbReference>
<keyword evidence="1" id="KW-0808">Transferase</keyword>
<name>A0A646IIK5_9ACTN</name>
<dbReference type="AlphaFoldDB" id="A0A646IIK5"/>
<protein>
    <submittedName>
        <fullName evidence="1">rRNA methyltransferase</fullName>
    </submittedName>
</protein>
<accession>A0A646IIK5</accession>
<dbReference type="Proteomes" id="UP000315516">
    <property type="component" value="Unassembled WGS sequence"/>
</dbReference>
<organism evidence="1">
    <name type="scientific">Streptomyces alkaliphilus</name>
    <dbReference type="NCBI Taxonomy" id="1472722"/>
    <lineage>
        <taxon>Bacteria</taxon>
        <taxon>Bacillati</taxon>
        <taxon>Actinomycetota</taxon>
        <taxon>Actinomycetes</taxon>
        <taxon>Kitasatosporales</taxon>
        <taxon>Streptomycetaceae</taxon>
        <taxon>Streptomyces</taxon>
    </lineage>
</organism>
<keyword evidence="1" id="KW-0489">Methyltransferase</keyword>
<sequence length="85" mass="8711">MIHVKHPAPEPTGEPAPVLLDGFHALKHALRFGAEVRTAVAADRRAALDLAAELAPDLGDRLAELLVEGDPAALGGPGGRAHPTG</sequence>
<gene>
    <name evidence="1" type="ORF">FNX48_027015</name>
</gene>
<comment type="caution">
    <text evidence="1">The sequence shown here is derived from an EMBL/GenBank/DDBJ whole genome shotgun (WGS) entry which is preliminary data.</text>
</comment>
<evidence type="ECO:0000313" key="1">
    <source>
        <dbReference type="EMBL" id="MQS10680.1"/>
    </source>
</evidence>
<proteinExistence type="predicted"/>
<feature type="non-terminal residue" evidence="1">
    <location>
        <position position="85"/>
    </location>
</feature>
<reference evidence="1" key="1">
    <citation type="submission" date="2019-10" db="EMBL/GenBank/DDBJ databases">
        <title>Streptomyces sp. nov., a novel actinobacterium isolated from alkaline environment.</title>
        <authorList>
            <person name="Golinska P."/>
        </authorList>
    </citation>
    <scope>NUCLEOTIDE SEQUENCE</scope>
    <source>
        <strain evidence="1">IF17</strain>
    </source>
</reference>
<dbReference type="EMBL" id="VJYJ02001834">
    <property type="protein sequence ID" value="MQS10680.1"/>
    <property type="molecule type" value="Genomic_DNA"/>
</dbReference>